<feature type="region of interest" description="Disordered" evidence="18">
    <location>
        <begin position="195"/>
        <end position="230"/>
    </location>
</feature>
<evidence type="ECO:0000256" key="3">
    <source>
        <dbReference type="ARBA" id="ARBA00004906"/>
    </source>
</evidence>
<accession>A0A9P9IDP1</accession>
<keyword evidence="7 17" id="KW-0808">Transferase</keyword>
<dbReference type="PROSITE" id="PS50089">
    <property type="entry name" value="ZF_RING_2"/>
    <property type="match status" value="1"/>
</dbReference>
<dbReference type="GO" id="GO:0006301">
    <property type="term" value="P:DNA damage tolerance"/>
    <property type="evidence" value="ECO:0007669"/>
    <property type="project" value="InterPro"/>
</dbReference>
<dbReference type="NCBIfam" id="TIGR00599">
    <property type="entry name" value="rad18"/>
    <property type="match status" value="1"/>
</dbReference>
<comment type="similarity">
    <text evidence="4 17">Belongs to the RAD18 family.</text>
</comment>
<evidence type="ECO:0000256" key="5">
    <source>
        <dbReference type="ARBA" id="ARBA00012483"/>
    </source>
</evidence>
<dbReference type="OrthoDB" id="9049620at2759"/>
<comment type="pathway">
    <text evidence="3 17">Protein modification; protein ubiquitination.</text>
</comment>
<comment type="subunit">
    <text evidence="17">Interacts with E2 UBC2, forming a complex with ubiquitin ligase activity.</text>
</comment>
<dbReference type="AlphaFoldDB" id="A0A9P9IDP1"/>
<comment type="catalytic activity">
    <reaction evidence="1 17">
        <text>S-ubiquitinyl-[E2 ubiquitin-conjugating enzyme]-L-cysteine + [acceptor protein]-L-lysine = [E2 ubiquitin-conjugating enzyme]-L-cysteine + N(6)-ubiquitinyl-[acceptor protein]-L-lysine.</text>
        <dbReference type="EC" id="2.3.2.27"/>
    </reaction>
</comment>
<evidence type="ECO:0000256" key="6">
    <source>
        <dbReference type="ARBA" id="ARBA00015551"/>
    </source>
</evidence>
<feature type="domain" description="RING-type" evidence="19">
    <location>
        <begin position="30"/>
        <end position="68"/>
    </location>
</feature>
<feature type="region of interest" description="Disordered" evidence="18">
    <location>
        <begin position="119"/>
        <end position="165"/>
    </location>
</feature>
<dbReference type="InterPro" id="IPR039577">
    <property type="entry name" value="Rad18"/>
</dbReference>
<comment type="function">
    <text evidence="17">E3 RING-finger protein, member of the UBC2/RAD6 epistasis group. Associates to the E2 ubiquitin conjugating enzyme UBC2/RAD6 to form the UBC2-RAD18 ubiquitin ligase complex involved in postreplicative repair (PRR) of damaged DNA.</text>
</comment>
<keyword evidence="11 17" id="KW-0833">Ubl conjugation pathway</keyword>
<evidence type="ECO:0000259" key="19">
    <source>
        <dbReference type="PROSITE" id="PS50089"/>
    </source>
</evidence>
<evidence type="ECO:0000256" key="11">
    <source>
        <dbReference type="ARBA" id="ARBA00022786"/>
    </source>
</evidence>
<dbReference type="InterPro" id="IPR006642">
    <property type="entry name" value="Rad18_UBZ4"/>
</dbReference>
<dbReference type="SMART" id="SM00734">
    <property type="entry name" value="ZnF_Rad18"/>
    <property type="match status" value="1"/>
</dbReference>
<evidence type="ECO:0000256" key="12">
    <source>
        <dbReference type="ARBA" id="ARBA00022833"/>
    </source>
</evidence>
<evidence type="ECO:0000256" key="2">
    <source>
        <dbReference type="ARBA" id="ARBA00004123"/>
    </source>
</evidence>
<dbReference type="Proteomes" id="UP000700596">
    <property type="component" value="Unassembled WGS sequence"/>
</dbReference>
<dbReference type="GO" id="GO:0097505">
    <property type="term" value="C:Rad6-Rad18 complex"/>
    <property type="evidence" value="ECO:0007669"/>
    <property type="project" value="TreeGrafter"/>
</dbReference>
<dbReference type="PROSITE" id="PS00518">
    <property type="entry name" value="ZF_RING_1"/>
    <property type="match status" value="1"/>
</dbReference>
<evidence type="ECO:0000256" key="17">
    <source>
        <dbReference type="RuleBase" id="RU368093"/>
    </source>
</evidence>
<keyword evidence="22" id="KW-1185">Reference proteome</keyword>
<evidence type="ECO:0000256" key="4">
    <source>
        <dbReference type="ARBA" id="ARBA00009506"/>
    </source>
</evidence>
<evidence type="ECO:0000313" key="21">
    <source>
        <dbReference type="EMBL" id="KAH7115999.1"/>
    </source>
</evidence>
<evidence type="ECO:0000256" key="15">
    <source>
        <dbReference type="ARBA" id="ARBA00023242"/>
    </source>
</evidence>
<keyword evidence="9 17" id="KW-0227">DNA damage</keyword>
<keyword evidence="10 16" id="KW-0863">Zinc-finger</keyword>
<evidence type="ECO:0000256" key="9">
    <source>
        <dbReference type="ARBA" id="ARBA00022763"/>
    </source>
</evidence>
<dbReference type="InterPro" id="IPR017907">
    <property type="entry name" value="Znf_RING_CS"/>
</dbReference>
<proteinExistence type="inferred from homology"/>
<dbReference type="PANTHER" id="PTHR14134">
    <property type="entry name" value="E3 UBIQUITIN-PROTEIN LIGASE RAD18"/>
    <property type="match status" value="1"/>
</dbReference>
<dbReference type="SMART" id="SM00184">
    <property type="entry name" value="RING"/>
    <property type="match status" value="1"/>
</dbReference>
<keyword evidence="15 17" id="KW-0539">Nucleus</keyword>
<sequence length="466" mass="52368">MDTSLDISDSTDWLQSSLPGFAPLEVALRCEICKDFYVNPVITSCSHTFCSLCIRQSISRDGKCPQCRSSVQADRLLANQSVREVVDLFQASRTQALELARKDKEDEEIGLSARKRKLDDTDIEEGEPIRQTRSRQTRSQNHRNHGLSSTPIEVPDSEDDGDDEFIPDGLVRCPVCKTPMKEEQVYLHLDTCTGEQEPVPKRSTRSKTTVIFPGRPRNPPKEASPAPTRLPGLNYALFKEQPLARKLKEIGIPHNGRKDLLVRRHIEWVNLWNANCDSSESNRKSKRELLKELDIWERTQGGQAGIKDSEFMKKDFDGRGHMATHKNQFDDLIANARKNRSRRKSEENKDETQTNITESLGSEPSSLQVPVQRPTVEREQSMNSENPYEGNESALASIRAKVEEANQNGTALPSLSREVSEMDEQAANAPKEIGIANPFGSPSRKMPMFTVPSRPVSDVDQSTNSV</sequence>
<gene>
    <name evidence="21" type="ORF">B0J11DRAFT_495293</name>
</gene>
<dbReference type="InterPro" id="IPR001841">
    <property type="entry name" value="Znf_RING"/>
</dbReference>
<evidence type="ECO:0000256" key="10">
    <source>
        <dbReference type="ARBA" id="ARBA00022771"/>
    </source>
</evidence>
<dbReference type="PROSITE" id="PS50800">
    <property type="entry name" value="SAP"/>
    <property type="match status" value="1"/>
</dbReference>
<protein>
    <recommendedName>
        <fullName evidence="6 17">Postreplication repair E3 ubiquitin-protein ligase RAD18</fullName>
        <ecNumber evidence="5 17">2.3.2.27</ecNumber>
    </recommendedName>
    <alternativeName>
        <fullName evidence="17">RING-type E3 ubiquitin transferase RAD18</fullName>
    </alternativeName>
</protein>
<feature type="compositionally biased region" description="Polar residues" evidence="18">
    <location>
        <begin position="353"/>
        <end position="369"/>
    </location>
</feature>
<dbReference type="InterPro" id="IPR013083">
    <property type="entry name" value="Znf_RING/FYVE/PHD"/>
</dbReference>
<dbReference type="InterPro" id="IPR004580">
    <property type="entry name" value="Rad18_fungi"/>
</dbReference>
<dbReference type="PANTHER" id="PTHR14134:SF2">
    <property type="entry name" value="E3 UBIQUITIN-PROTEIN LIGASE RAD18"/>
    <property type="match status" value="1"/>
</dbReference>
<feature type="region of interest" description="Disordered" evidence="18">
    <location>
        <begin position="338"/>
        <end position="390"/>
    </location>
</feature>
<evidence type="ECO:0000256" key="14">
    <source>
        <dbReference type="ARBA" id="ARBA00023204"/>
    </source>
</evidence>
<keyword evidence="14 17" id="KW-0234">DNA repair</keyword>
<evidence type="ECO:0000259" key="20">
    <source>
        <dbReference type="PROSITE" id="PS50800"/>
    </source>
</evidence>
<dbReference type="GO" id="GO:0008270">
    <property type="term" value="F:zinc ion binding"/>
    <property type="evidence" value="ECO:0007669"/>
    <property type="project" value="UniProtKB-KW"/>
</dbReference>
<dbReference type="EMBL" id="JAGMWT010000015">
    <property type="protein sequence ID" value="KAH7115999.1"/>
    <property type="molecule type" value="Genomic_DNA"/>
</dbReference>
<name>A0A9P9IDP1_9PLEO</name>
<evidence type="ECO:0000256" key="13">
    <source>
        <dbReference type="ARBA" id="ARBA00023125"/>
    </source>
</evidence>
<dbReference type="InterPro" id="IPR003034">
    <property type="entry name" value="SAP_dom"/>
</dbReference>
<feature type="compositionally biased region" description="Acidic residues" evidence="18">
    <location>
        <begin position="155"/>
        <end position="165"/>
    </location>
</feature>
<feature type="domain" description="SAP" evidence="20">
    <location>
        <begin position="235"/>
        <end position="269"/>
    </location>
</feature>
<evidence type="ECO:0000256" key="8">
    <source>
        <dbReference type="ARBA" id="ARBA00022723"/>
    </source>
</evidence>
<dbReference type="EC" id="2.3.2.27" evidence="5 17"/>
<dbReference type="GO" id="GO:0005634">
    <property type="term" value="C:nucleus"/>
    <property type="evidence" value="ECO:0007669"/>
    <property type="project" value="UniProtKB-SubCell"/>
</dbReference>
<evidence type="ECO:0000313" key="22">
    <source>
        <dbReference type="Proteomes" id="UP000700596"/>
    </source>
</evidence>
<evidence type="ECO:0000256" key="1">
    <source>
        <dbReference type="ARBA" id="ARBA00000900"/>
    </source>
</evidence>
<dbReference type="SUPFAM" id="SSF57850">
    <property type="entry name" value="RING/U-box"/>
    <property type="match status" value="1"/>
</dbReference>
<comment type="subcellular location">
    <subcellularLocation>
        <location evidence="2 17">Nucleus</location>
    </subcellularLocation>
</comment>
<dbReference type="GO" id="GO:0006513">
    <property type="term" value="P:protein monoubiquitination"/>
    <property type="evidence" value="ECO:0007669"/>
    <property type="project" value="InterPro"/>
</dbReference>
<dbReference type="GO" id="GO:0003697">
    <property type="term" value="F:single-stranded DNA binding"/>
    <property type="evidence" value="ECO:0007669"/>
    <property type="project" value="UniProtKB-UniRule"/>
</dbReference>
<dbReference type="GO" id="GO:0006281">
    <property type="term" value="P:DNA repair"/>
    <property type="evidence" value="ECO:0007669"/>
    <property type="project" value="UniProtKB-KW"/>
</dbReference>
<organism evidence="21 22">
    <name type="scientific">Dendryphion nanum</name>
    <dbReference type="NCBI Taxonomy" id="256645"/>
    <lineage>
        <taxon>Eukaryota</taxon>
        <taxon>Fungi</taxon>
        <taxon>Dikarya</taxon>
        <taxon>Ascomycota</taxon>
        <taxon>Pezizomycotina</taxon>
        <taxon>Dothideomycetes</taxon>
        <taxon>Pleosporomycetidae</taxon>
        <taxon>Pleosporales</taxon>
        <taxon>Torulaceae</taxon>
        <taxon>Dendryphion</taxon>
    </lineage>
</organism>
<feature type="compositionally biased region" description="Basic residues" evidence="18">
    <location>
        <begin position="132"/>
        <end position="145"/>
    </location>
</feature>
<dbReference type="Gene3D" id="3.30.40.10">
    <property type="entry name" value="Zinc/RING finger domain, C3HC4 (zinc finger)"/>
    <property type="match status" value="1"/>
</dbReference>
<keyword evidence="12 17" id="KW-0862">Zinc</keyword>
<reference evidence="21" key="1">
    <citation type="journal article" date="2021" name="Nat. Commun.">
        <title>Genetic determinants of endophytism in the Arabidopsis root mycobiome.</title>
        <authorList>
            <person name="Mesny F."/>
            <person name="Miyauchi S."/>
            <person name="Thiergart T."/>
            <person name="Pickel B."/>
            <person name="Atanasova L."/>
            <person name="Karlsson M."/>
            <person name="Huettel B."/>
            <person name="Barry K.W."/>
            <person name="Haridas S."/>
            <person name="Chen C."/>
            <person name="Bauer D."/>
            <person name="Andreopoulos W."/>
            <person name="Pangilinan J."/>
            <person name="LaButti K."/>
            <person name="Riley R."/>
            <person name="Lipzen A."/>
            <person name="Clum A."/>
            <person name="Drula E."/>
            <person name="Henrissat B."/>
            <person name="Kohler A."/>
            <person name="Grigoriev I.V."/>
            <person name="Martin F.M."/>
            <person name="Hacquard S."/>
        </authorList>
    </citation>
    <scope>NUCLEOTIDE SEQUENCE</scope>
    <source>
        <strain evidence="21">MPI-CAGE-CH-0243</strain>
    </source>
</reference>
<dbReference type="Pfam" id="PF13923">
    <property type="entry name" value="zf-C3HC4_2"/>
    <property type="match status" value="1"/>
</dbReference>
<feature type="region of interest" description="Disordered" evidence="18">
    <location>
        <begin position="405"/>
        <end position="466"/>
    </location>
</feature>
<evidence type="ECO:0000256" key="18">
    <source>
        <dbReference type="SAM" id="MobiDB-lite"/>
    </source>
</evidence>
<comment type="caution">
    <text evidence="21">The sequence shown here is derived from an EMBL/GenBank/DDBJ whole genome shotgun (WGS) entry which is preliminary data.</text>
</comment>
<evidence type="ECO:0000256" key="16">
    <source>
        <dbReference type="PROSITE-ProRule" id="PRU00175"/>
    </source>
</evidence>
<dbReference type="GO" id="GO:0061630">
    <property type="term" value="F:ubiquitin protein ligase activity"/>
    <property type="evidence" value="ECO:0007669"/>
    <property type="project" value="UniProtKB-UniRule"/>
</dbReference>
<dbReference type="FunFam" id="3.30.40.10:FF:000172">
    <property type="entry name" value="E3 ubiquitin-protein ligase RAD18"/>
    <property type="match status" value="1"/>
</dbReference>
<keyword evidence="13 17" id="KW-0238">DNA-binding</keyword>
<evidence type="ECO:0000256" key="7">
    <source>
        <dbReference type="ARBA" id="ARBA00022679"/>
    </source>
</evidence>
<keyword evidence="8 17" id="KW-0479">Metal-binding</keyword>